<accession>A0ABM1IQ63</accession>
<evidence type="ECO:0000256" key="10">
    <source>
        <dbReference type="SAM" id="Phobius"/>
    </source>
</evidence>
<dbReference type="Proteomes" id="UP000694924">
    <property type="component" value="Unplaced"/>
</dbReference>
<protein>
    <submittedName>
        <fullName evidence="12">Uncharacterized protein LOC107069496 isoform X2</fullName>
    </submittedName>
</protein>
<keyword evidence="5" id="KW-0552">Olfaction</keyword>
<dbReference type="GeneID" id="107069496"/>
<proteinExistence type="predicted"/>
<sequence length="299" mass="34287">MYKISPEKAIVFLKVSVSLTGCWPTSSKTYSRINLFELLWYILFANNLFLLFPLINAIYENRSDTILLTKSICLACAVAQITLKMILCRRERFRLQSLLLDLENSCKTDNKEEKIILQKYTDKCKYVHAIYTSLCYLTAIIVICSPLYTNQKFPTNAKYPFPVDHSPIREIIFLHQSLVGLQVSAGMCIDCKLAALLWYVAVKFELLSRDIREFKNMQELNACITRHQEVLRYAGETKDVILYLVLTTILTTTMGTIFAGLNIVDQQPLAVKVQYVFVVFVASAELFIYAWPADNLINV</sequence>
<evidence type="ECO:0000313" key="12">
    <source>
        <dbReference type="RefSeq" id="XP_015182350.1"/>
    </source>
</evidence>
<feature type="transmembrane region" description="Helical" evidence="10">
    <location>
        <begin position="273"/>
        <end position="291"/>
    </location>
</feature>
<dbReference type="InterPro" id="IPR004117">
    <property type="entry name" value="7tm6_olfct_rcpt"/>
</dbReference>
<feature type="transmembrane region" description="Helical" evidence="10">
    <location>
        <begin position="240"/>
        <end position="261"/>
    </location>
</feature>
<keyword evidence="7 10" id="KW-0472">Membrane</keyword>
<evidence type="ECO:0000256" key="4">
    <source>
        <dbReference type="ARBA" id="ARBA00022692"/>
    </source>
</evidence>
<evidence type="ECO:0000256" key="7">
    <source>
        <dbReference type="ARBA" id="ARBA00023136"/>
    </source>
</evidence>
<keyword evidence="11" id="KW-1185">Reference proteome</keyword>
<comment type="subcellular location">
    <subcellularLocation>
        <location evidence="1">Cell membrane</location>
        <topology evidence="1">Multi-pass membrane protein</topology>
    </subcellularLocation>
</comment>
<name>A0ABM1IQ63_POLDO</name>
<keyword evidence="9" id="KW-0807">Transducer</keyword>
<evidence type="ECO:0000256" key="8">
    <source>
        <dbReference type="ARBA" id="ARBA00023170"/>
    </source>
</evidence>
<dbReference type="PANTHER" id="PTHR21137:SF35">
    <property type="entry name" value="ODORANT RECEPTOR 19A-RELATED"/>
    <property type="match status" value="1"/>
</dbReference>
<feature type="transmembrane region" description="Helical" evidence="10">
    <location>
        <begin position="38"/>
        <end position="59"/>
    </location>
</feature>
<evidence type="ECO:0000256" key="9">
    <source>
        <dbReference type="ARBA" id="ARBA00023224"/>
    </source>
</evidence>
<keyword evidence="2" id="KW-1003">Cell membrane</keyword>
<organism evidence="11 12">
    <name type="scientific">Polistes dominula</name>
    <name type="common">European paper wasp</name>
    <name type="synonym">Vespa dominula</name>
    <dbReference type="NCBI Taxonomy" id="743375"/>
    <lineage>
        <taxon>Eukaryota</taxon>
        <taxon>Metazoa</taxon>
        <taxon>Ecdysozoa</taxon>
        <taxon>Arthropoda</taxon>
        <taxon>Hexapoda</taxon>
        <taxon>Insecta</taxon>
        <taxon>Pterygota</taxon>
        <taxon>Neoptera</taxon>
        <taxon>Endopterygota</taxon>
        <taxon>Hymenoptera</taxon>
        <taxon>Apocrita</taxon>
        <taxon>Aculeata</taxon>
        <taxon>Vespoidea</taxon>
        <taxon>Vespidae</taxon>
        <taxon>Polistinae</taxon>
        <taxon>Polistini</taxon>
        <taxon>Polistes</taxon>
    </lineage>
</organism>
<keyword evidence="8" id="KW-0675">Receptor</keyword>
<evidence type="ECO:0000313" key="11">
    <source>
        <dbReference type="Proteomes" id="UP000694924"/>
    </source>
</evidence>
<keyword evidence="4 10" id="KW-0812">Transmembrane</keyword>
<dbReference type="RefSeq" id="XP_015182350.1">
    <property type="nucleotide sequence ID" value="XM_015326864.1"/>
</dbReference>
<feature type="transmembrane region" description="Helical" evidence="10">
    <location>
        <begin position="65"/>
        <end position="87"/>
    </location>
</feature>
<evidence type="ECO:0000256" key="1">
    <source>
        <dbReference type="ARBA" id="ARBA00004651"/>
    </source>
</evidence>
<evidence type="ECO:0000256" key="3">
    <source>
        <dbReference type="ARBA" id="ARBA00022606"/>
    </source>
</evidence>
<gene>
    <name evidence="12" type="primary">LOC107069496</name>
</gene>
<evidence type="ECO:0000256" key="2">
    <source>
        <dbReference type="ARBA" id="ARBA00022475"/>
    </source>
</evidence>
<evidence type="ECO:0000256" key="5">
    <source>
        <dbReference type="ARBA" id="ARBA00022725"/>
    </source>
</evidence>
<feature type="transmembrane region" description="Helical" evidence="10">
    <location>
        <begin position="126"/>
        <end position="148"/>
    </location>
</feature>
<dbReference type="PANTHER" id="PTHR21137">
    <property type="entry name" value="ODORANT RECEPTOR"/>
    <property type="match status" value="1"/>
</dbReference>
<keyword evidence="3" id="KW-0716">Sensory transduction</keyword>
<dbReference type="Pfam" id="PF02949">
    <property type="entry name" value="7tm_6"/>
    <property type="match status" value="1"/>
</dbReference>
<keyword evidence="6 10" id="KW-1133">Transmembrane helix</keyword>
<evidence type="ECO:0000256" key="6">
    <source>
        <dbReference type="ARBA" id="ARBA00022989"/>
    </source>
</evidence>
<reference evidence="12" key="1">
    <citation type="submission" date="2025-08" db="UniProtKB">
        <authorList>
            <consortium name="RefSeq"/>
        </authorList>
    </citation>
    <scope>IDENTIFICATION</scope>
    <source>
        <tissue evidence="12">Whole body</tissue>
    </source>
</reference>